<evidence type="ECO:0000313" key="3">
    <source>
        <dbReference type="Proteomes" id="UP000736672"/>
    </source>
</evidence>
<sequence length="232" mass="25477">MASRDLGRDGVVKRVVDLGTVDPLIILIQATFEAIFIRKAGGDLVKVSGVVEMSSRRCPPGDICHDGLHADLGALKDQLVLNRTRPLQQAVLHHHAANQLQLLRGSNHIFLAYSPPSPTQLFRPAADECLSNPPLRNRIQQPIAAITKSKPLLPRGSSARNVNSKKSTISKTRRIQVKHSRLVGMPQQIPSTPNCPTESEAPGNEDLNYRTKSLVHHTWVRHAASRPPHSLS</sequence>
<dbReference type="EMBL" id="JAGTJS010000009">
    <property type="protein sequence ID" value="KAH7258443.1"/>
    <property type="molecule type" value="Genomic_DNA"/>
</dbReference>
<feature type="region of interest" description="Disordered" evidence="1">
    <location>
        <begin position="186"/>
        <end position="206"/>
    </location>
</feature>
<evidence type="ECO:0000313" key="2">
    <source>
        <dbReference type="EMBL" id="KAH7258443.1"/>
    </source>
</evidence>
<proteinExistence type="predicted"/>
<dbReference type="AlphaFoldDB" id="A0A9P9HK51"/>
<evidence type="ECO:0000256" key="1">
    <source>
        <dbReference type="SAM" id="MobiDB-lite"/>
    </source>
</evidence>
<feature type="compositionally biased region" description="Polar residues" evidence="1">
    <location>
        <begin position="188"/>
        <end position="197"/>
    </location>
</feature>
<protein>
    <submittedName>
        <fullName evidence="2">Uncharacterized protein</fullName>
    </submittedName>
</protein>
<comment type="caution">
    <text evidence="2">The sequence shown here is derived from an EMBL/GenBank/DDBJ whole genome shotgun (WGS) entry which is preliminary data.</text>
</comment>
<feature type="compositionally biased region" description="Polar residues" evidence="1">
    <location>
        <begin position="158"/>
        <end position="170"/>
    </location>
</feature>
<organism evidence="2 3">
    <name type="scientific">Fusarium solani</name>
    <name type="common">Filamentous fungus</name>
    <dbReference type="NCBI Taxonomy" id="169388"/>
    <lineage>
        <taxon>Eukaryota</taxon>
        <taxon>Fungi</taxon>
        <taxon>Dikarya</taxon>
        <taxon>Ascomycota</taxon>
        <taxon>Pezizomycotina</taxon>
        <taxon>Sordariomycetes</taxon>
        <taxon>Hypocreomycetidae</taxon>
        <taxon>Hypocreales</taxon>
        <taxon>Nectriaceae</taxon>
        <taxon>Fusarium</taxon>
        <taxon>Fusarium solani species complex</taxon>
    </lineage>
</organism>
<name>A0A9P9HK51_FUSSL</name>
<dbReference type="Proteomes" id="UP000736672">
    <property type="component" value="Unassembled WGS sequence"/>
</dbReference>
<accession>A0A9P9HK51</accession>
<gene>
    <name evidence="2" type="ORF">B0J15DRAFT_583159</name>
</gene>
<keyword evidence="3" id="KW-1185">Reference proteome</keyword>
<feature type="region of interest" description="Disordered" evidence="1">
    <location>
        <begin position="152"/>
        <end position="173"/>
    </location>
</feature>
<reference evidence="2" key="1">
    <citation type="journal article" date="2021" name="Nat. Commun.">
        <title>Genetic determinants of endophytism in the Arabidopsis root mycobiome.</title>
        <authorList>
            <person name="Mesny F."/>
            <person name="Miyauchi S."/>
            <person name="Thiergart T."/>
            <person name="Pickel B."/>
            <person name="Atanasova L."/>
            <person name="Karlsson M."/>
            <person name="Huettel B."/>
            <person name="Barry K.W."/>
            <person name="Haridas S."/>
            <person name="Chen C."/>
            <person name="Bauer D."/>
            <person name="Andreopoulos W."/>
            <person name="Pangilinan J."/>
            <person name="LaButti K."/>
            <person name="Riley R."/>
            <person name="Lipzen A."/>
            <person name="Clum A."/>
            <person name="Drula E."/>
            <person name="Henrissat B."/>
            <person name="Kohler A."/>
            <person name="Grigoriev I.V."/>
            <person name="Martin F.M."/>
            <person name="Hacquard S."/>
        </authorList>
    </citation>
    <scope>NUCLEOTIDE SEQUENCE</scope>
    <source>
        <strain evidence="2">FSSC 5 MPI-SDFR-AT-0091</strain>
    </source>
</reference>